<dbReference type="Proteomes" id="UP001589733">
    <property type="component" value="Unassembled WGS sequence"/>
</dbReference>
<dbReference type="PANTHER" id="PTHR33121:SF70">
    <property type="entry name" value="SIGNALING PROTEIN YKOW"/>
    <property type="match status" value="1"/>
</dbReference>
<dbReference type="Pfam" id="PF00990">
    <property type="entry name" value="GGDEF"/>
    <property type="match status" value="1"/>
</dbReference>
<comment type="caution">
    <text evidence="4">The sequence shown here is derived from an EMBL/GenBank/DDBJ whole genome shotgun (WGS) entry which is preliminary data.</text>
</comment>
<dbReference type="InterPro" id="IPR029787">
    <property type="entry name" value="Nucleotide_cyclase"/>
</dbReference>
<dbReference type="CDD" id="cd01949">
    <property type="entry name" value="GGDEF"/>
    <property type="match status" value="1"/>
</dbReference>
<dbReference type="Gene3D" id="3.30.70.270">
    <property type="match status" value="1"/>
</dbReference>
<dbReference type="InterPro" id="IPR050706">
    <property type="entry name" value="Cyclic-di-GMP_PDE-like"/>
</dbReference>
<dbReference type="Pfam" id="PF00563">
    <property type="entry name" value="EAL"/>
    <property type="match status" value="1"/>
</dbReference>
<dbReference type="SUPFAM" id="SSF55073">
    <property type="entry name" value="Nucleotide cyclase"/>
    <property type="match status" value="1"/>
</dbReference>
<keyword evidence="1" id="KW-0802">TPR repeat</keyword>
<evidence type="ECO:0000313" key="4">
    <source>
        <dbReference type="EMBL" id="MFB9990903.1"/>
    </source>
</evidence>
<reference evidence="4 5" key="1">
    <citation type="submission" date="2024-09" db="EMBL/GenBank/DDBJ databases">
        <authorList>
            <person name="Sun Q."/>
            <person name="Mori K."/>
        </authorList>
    </citation>
    <scope>NUCLEOTIDE SEQUENCE [LARGE SCALE GENOMIC DNA]</scope>
    <source>
        <strain evidence="4 5">JCM 13503</strain>
    </source>
</reference>
<dbReference type="PANTHER" id="PTHR33121">
    <property type="entry name" value="CYCLIC DI-GMP PHOSPHODIESTERASE PDEF"/>
    <property type="match status" value="1"/>
</dbReference>
<evidence type="ECO:0000313" key="5">
    <source>
        <dbReference type="Proteomes" id="UP001589733"/>
    </source>
</evidence>
<dbReference type="InterPro" id="IPR000160">
    <property type="entry name" value="GGDEF_dom"/>
</dbReference>
<dbReference type="SMART" id="SM00267">
    <property type="entry name" value="GGDEF"/>
    <property type="match status" value="1"/>
</dbReference>
<dbReference type="EMBL" id="JBHLYR010000010">
    <property type="protein sequence ID" value="MFB9990903.1"/>
    <property type="molecule type" value="Genomic_DNA"/>
</dbReference>
<feature type="domain" description="EAL" evidence="2">
    <location>
        <begin position="620"/>
        <end position="865"/>
    </location>
</feature>
<dbReference type="RefSeq" id="WP_380005309.1">
    <property type="nucleotide sequence ID" value="NZ_JBHLYR010000010.1"/>
</dbReference>
<dbReference type="PROSITE" id="PS50887">
    <property type="entry name" value="GGDEF"/>
    <property type="match status" value="1"/>
</dbReference>
<name>A0ABV6ATS6_9DEIO</name>
<dbReference type="SMART" id="SM00028">
    <property type="entry name" value="TPR"/>
    <property type="match status" value="5"/>
</dbReference>
<sequence length="865" mass="93319">MPVSVSATGDRGACLHAAARTDVQALSTAHPEQALEKLSALLEECCPDPTCGPELRLMAADILLRIGALEQLHVQLEACLPQTPQQRVRHSLLLGHAETRVGRLPEAELHFQAALGEAASAGLTPLQADATSFLAQVSHRTGHSEEALRLIAQALGLRQMSGDVDGEIRALCNKALILNAQARLPEAVEALAQAQLLLPRCSQPLQSALHVYSGLGLLHETTHQYEEAYEQFIRAKEVAARAGDQASESSMALNSGEMARQCGKFVDAGLLLSSALQVARALSNTQVQTAALQSLGLLYAETGNQAAADRAFSDAAALSQGSSDIDTQLELLQVMGEQYLNSPSPQRAAPLLERALAISDHAVRPAHALIIHNLLARLYETGDPRRAIMHLKQAATLSNTLRDVALSTQARDLTREAELNSTRREIRYERDLRRTADSARTEAIAALEHGKFYDELTGLPNRVMLHALLNNAVTAQEPPYGGLSLMVVDLNRFKQFNEALGPAGGDQLLREVAARLKTSLKPQDLLARASNNEFLLVLFGDTPQAREAQADAVLATLQRNFSVSGQDLNVSSSAGLVHHPEHGPSTEDLHRAAHIALEDARRGGHRLHVYSGGDELRVKAIALDAALATALEADEFELHFQPLVDAHSCRPVCAEALVRWNSASLGRKSPAEFIPALERSGGIIALGAWVLREACLRAATWQDVRVAVNLSARQFQEGDLLGDVKRALALSGLPPERLELEITESVMIESPDRVQTLLAALSALGVRVMLDDFGTGYSSLSILRTLAVSGLKIDRSFVTALERGNNLEAQAMIRSIVGLSQALELDVVAEGVEHADEGTLLRNLGVDLLQGYYYGRPSPDWTPLD</sequence>
<dbReference type="NCBIfam" id="TIGR00254">
    <property type="entry name" value="GGDEF"/>
    <property type="match status" value="1"/>
</dbReference>
<dbReference type="InterPro" id="IPR011990">
    <property type="entry name" value="TPR-like_helical_dom_sf"/>
</dbReference>
<protein>
    <submittedName>
        <fullName evidence="4">EAL domain-containing protein</fullName>
    </submittedName>
</protein>
<dbReference type="InterPro" id="IPR001633">
    <property type="entry name" value="EAL_dom"/>
</dbReference>
<dbReference type="PROSITE" id="PS50883">
    <property type="entry name" value="EAL"/>
    <property type="match status" value="1"/>
</dbReference>
<evidence type="ECO:0000256" key="1">
    <source>
        <dbReference type="PROSITE-ProRule" id="PRU00339"/>
    </source>
</evidence>
<dbReference type="SMART" id="SM00052">
    <property type="entry name" value="EAL"/>
    <property type="match status" value="1"/>
</dbReference>
<evidence type="ECO:0000259" key="2">
    <source>
        <dbReference type="PROSITE" id="PS50883"/>
    </source>
</evidence>
<dbReference type="InterPro" id="IPR043128">
    <property type="entry name" value="Rev_trsase/Diguanyl_cyclase"/>
</dbReference>
<dbReference type="Gene3D" id="3.20.20.450">
    <property type="entry name" value="EAL domain"/>
    <property type="match status" value="1"/>
</dbReference>
<organism evidence="4 5">
    <name type="scientific">Deinococcus oregonensis</name>
    <dbReference type="NCBI Taxonomy" id="1805970"/>
    <lineage>
        <taxon>Bacteria</taxon>
        <taxon>Thermotogati</taxon>
        <taxon>Deinococcota</taxon>
        <taxon>Deinococci</taxon>
        <taxon>Deinococcales</taxon>
        <taxon>Deinococcaceae</taxon>
        <taxon>Deinococcus</taxon>
    </lineage>
</organism>
<dbReference type="PROSITE" id="PS50005">
    <property type="entry name" value="TPR"/>
    <property type="match status" value="1"/>
</dbReference>
<evidence type="ECO:0000259" key="3">
    <source>
        <dbReference type="PROSITE" id="PS50887"/>
    </source>
</evidence>
<dbReference type="CDD" id="cd01948">
    <property type="entry name" value="EAL"/>
    <property type="match status" value="1"/>
</dbReference>
<accession>A0ABV6ATS6</accession>
<feature type="repeat" description="TPR" evidence="1">
    <location>
        <begin position="209"/>
        <end position="242"/>
    </location>
</feature>
<dbReference type="SUPFAM" id="SSF141868">
    <property type="entry name" value="EAL domain-like"/>
    <property type="match status" value="1"/>
</dbReference>
<feature type="domain" description="GGDEF" evidence="3">
    <location>
        <begin position="481"/>
        <end position="612"/>
    </location>
</feature>
<dbReference type="InterPro" id="IPR019734">
    <property type="entry name" value="TPR_rpt"/>
</dbReference>
<dbReference type="SUPFAM" id="SSF48452">
    <property type="entry name" value="TPR-like"/>
    <property type="match status" value="2"/>
</dbReference>
<keyword evidence="5" id="KW-1185">Reference proteome</keyword>
<dbReference type="InterPro" id="IPR035919">
    <property type="entry name" value="EAL_sf"/>
</dbReference>
<gene>
    <name evidence="4" type="ORF">ACFFLM_02755</name>
</gene>
<proteinExistence type="predicted"/>
<dbReference type="Gene3D" id="1.25.40.10">
    <property type="entry name" value="Tetratricopeptide repeat domain"/>
    <property type="match status" value="2"/>
</dbReference>